<evidence type="ECO:0000256" key="1">
    <source>
        <dbReference type="ARBA" id="ARBA00019852"/>
    </source>
</evidence>
<name>A0AAC8VGU6_PISSA</name>
<dbReference type="FunFam" id="3.30.460.10:FF:000001">
    <property type="entry name" value="GTP pyrophosphokinase RelA"/>
    <property type="match status" value="1"/>
</dbReference>
<gene>
    <name evidence="8" type="ORF">KU39_985</name>
</gene>
<evidence type="ECO:0000256" key="2">
    <source>
        <dbReference type="ARBA" id="ARBA00025704"/>
    </source>
</evidence>
<dbReference type="PANTHER" id="PTHR21262:SF31">
    <property type="entry name" value="GTP PYROPHOSPHOKINASE"/>
    <property type="match status" value="1"/>
</dbReference>
<dbReference type="Pfam" id="PF13291">
    <property type="entry name" value="ACT_4"/>
    <property type="match status" value="1"/>
</dbReference>
<proteinExistence type="inferred from homology"/>
<comment type="similarity">
    <text evidence="6">Belongs to the relA/spoT family.</text>
</comment>
<evidence type="ECO:0000259" key="7">
    <source>
        <dbReference type="PROSITE" id="PS51880"/>
    </source>
</evidence>
<dbReference type="Gene3D" id="1.10.3210.10">
    <property type="entry name" value="Hypothetical protein af1432"/>
    <property type="match status" value="1"/>
</dbReference>
<comment type="function">
    <text evidence="6">In eubacteria ppGpp (guanosine 3'-diphosphate 5'-diphosphate) is a mediator of the stringent response that coordinates a variety of cellular activities in response to changes in nutritional abundance.</text>
</comment>
<dbReference type="AlphaFoldDB" id="A0AAC8VGU6"/>
<dbReference type="SUPFAM" id="SSF109604">
    <property type="entry name" value="HD-domain/PDEase-like"/>
    <property type="match status" value="1"/>
</dbReference>
<dbReference type="InterPro" id="IPR004811">
    <property type="entry name" value="RelA/Spo_fam"/>
</dbReference>
<dbReference type="CDD" id="cd05399">
    <property type="entry name" value="NT_Rel-Spo_like"/>
    <property type="match status" value="1"/>
</dbReference>
<dbReference type="NCBIfam" id="NF008124">
    <property type="entry name" value="PRK10872.1"/>
    <property type="match status" value="1"/>
</dbReference>
<dbReference type="GO" id="GO:0015949">
    <property type="term" value="P:nucleobase-containing small molecule interconversion"/>
    <property type="evidence" value="ECO:0007669"/>
    <property type="project" value="UniProtKB-ARBA"/>
</dbReference>
<dbReference type="SUPFAM" id="SSF81301">
    <property type="entry name" value="Nucleotidyltransferase"/>
    <property type="match status" value="1"/>
</dbReference>
<dbReference type="InterPro" id="IPR004095">
    <property type="entry name" value="TGS"/>
</dbReference>
<evidence type="ECO:0000256" key="6">
    <source>
        <dbReference type="RuleBase" id="RU003847"/>
    </source>
</evidence>
<evidence type="ECO:0000256" key="3">
    <source>
        <dbReference type="ARBA" id="ARBA00029754"/>
    </source>
</evidence>
<dbReference type="InterPro" id="IPR043519">
    <property type="entry name" value="NT_sf"/>
</dbReference>
<dbReference type="InterPro" id="IPR012675">
    <property type="entry name" value="Beta-grasp_dom_sf"/>
</dbReference>
<dbReference type="NCBIfam" id="TIGR00691">
    <property type="entry name" value="spoT_relA"/>
    <property type="match status" value="1"/>
</dbReference>
<dbReference type="SMART" id="SM00954">
    <property type="entry name" value="RelA_SpoT"/>
    <property type="match status" value="1"/>
</dbReference>
<reference evidence="8 9" key="1">
    <citation type="journal article" date="2014" name="Genome Announc.">
        <title>Comparative Genome Analysis of Two Isolates of the Fish Pathogen Piscirickettsia salmonis from Different Hosts Reveals Major Differences in Virulence-Associated Secretion Systems.</title>
        <authorList>
            <person name="Bohle H."/>
            <person name="Henriquez P."/>
            <person name="Grothusen H."/>
            <person name="Navas E."/>
            <person name="Sandoval A."/>
            <person name="Bustamante F."/>
            <person name="Bustos P."/>
            <person name="Mancilla M."/>
        </authorList>
    </citation>
    <scope>NUCLEOTIDE SEQUENCE [LARGE SCALE GENOMIC DNA]</scope>
    <source>
        <strain evidence="9">B1-32597</strain>
    </source>
</reference>
<dbReference type="SUPFAM" id="SSF81271">
    <property type="entry name" value="TGS-like"/>
    <property type="match status" value="1"/>
</dbReference>
<dbReference type="FunFam" id="3.10.20.30:FF:000002">
    <property type="entry name" value="GTP pyrophosphokinase (RelA/SpoT)"/>
    <property type="match status" value="1"/>
</dbReference>
<dbReference type="InterPro" id="IPR002912">
    <property type="entry name" value="ACT_dom"/>
</dbReference>
<protein>
    <recommendedName>
        <fullName evidence="1">GTP pyrophosphokinase</fullName>
    </recommendedName>
    <alternativeName>
        <fullName evidence="4">(p)ppGpp synthase</fullName>
    </alternativeName>
    <alternativeName>
        <fullName evidence="3">ATP:GTP 3'-pyrophosphotransferase</fullName>
    </alternativeName>
    <alternativeName>
        <fullName evidence="5">ppGpp synthase I</fullName>
    </alternativeName>
</protein>
<dbReference type="GO" id="GO:0005886">
    <property type="term" value="C:plasma membrane"/>
    <property type="evidence" value="ECO:0007669"/>
    <property type="project" value="TreeGrafter"/>
</dbReference>
<dbReference type="Proteomes" id="UP000029558">
    <property type="component" value="Chromosome"/>
</dbReference>
<dbReference type="RefSeq" id="WP_027242843.1">
    <property type="nucleotide sequence ID" value="NZ_CP012508.1"/>
</dbReference>
<dbReference type="CDD" id="cd01668">
    <property type="entry name" value="TGS_RSH"/>
    <property type="match status" value="1"/>
</dbReference>
<dbReference type="Pfam" id="PF04607">
    <property type="entry name" value="RelA_SpoT"/>
    <property type="match status" value="1"/>
</dbReference>
<dbReference type="InterPro" id="IPR012676">
    <property type="entry name" value="TGS-like"/>
</dbReference>
<keyword evidence="8" id="KW-0808">Transferase</keyword>
<dbReference type="PANTHER" id="PTHR21262">
    <property type="entry name" value="GUANOSINE-3',5'-BIS DIPHOSPHATE 3'-PYROPHOSPHOHYDROLASE"/>
    <property type="match status" value="1"/>
</dbReference>
<dbReference type="InterPro" id="IPR033655">
    <property type="entry name" value="TGS_RelA/SpoT"/>
</dbReference>
<dbReference type="PROSITE" id="PS51880">
    <property type="entry name" value="TGS"/>
    <property type="match status" value="1"/>
</dbReference>
<dbReference type="GO" id="GO:0008728">
    <property type="term" value="F:GTP diphosphokinase activity"/>
    <property type="evidence" value="ECO:0007669"/>
    <property type="project" value="TreeGrafter"/>
</dbReference>
<evidence type="ECO:0000313" key="8">
    <source>
        <dbReference type="EMBL" id="ALB22168.1"/>
    </source>
</evidence>
<feature type="domain" description="TGS" evidence="7">
    <location>
        <begin position="405"/>
        <end position="466"/>
    </location>
</feature>
<evidence type="ECO:0000313" key="9">
    <source>
        <dbReference type="Proteomes" id="UP000029558"/>
    </source>
</evidence>
<dbReference type="Gene3D" id="3.30.70.260">
    <property type="match status" value="1"/>
</dbReference>
<organism evidence="8 9">
    <name type="scientific">Piscirickettsia salmonis</name>
    <dbReference type="NCBI Taxonomy" id="1238"/>
    <lineage>
        <taxon>Bacteria</taxon>
        <taxon>Pseudomonadati</taxon>
        <taxon>Pseudomonadota</taxon>
        <taxon>Gammaproteobacteria</taxon>
        <taxon>Thiotrichales</taxon>
        <taxon>Piscirickettsiaceae</taxon>
        <taxon>Piscirickettsia</taxon>
    </lineage>
</organism>
<evidence type="ECO:0000256" key="5">
    <source>
        <dbReference type="ARBA" id="ARBA00033308"/>
    </source>
</evidence>
<dbReference type="Gene3D" id="3.10.20.30">
    <property type="match status" value="1"/>
</dbReference>
<evidence type="ECO:0000256" key="4">
    <source>
        <dbReference type="ARBA" id="ARBA00032407"/>
    </source>
</evidence>
<sequence>MVQVRENVRPSLDEDVTRIESWLSSVHETLGYQDEQMTLIAKACELAQQHGRETAALCGHSAYYQGVMMADILIELHVDHETFAAAIIYPLYYYGAVSCEVIETELSSAALVRIVTGVKRMEAMQTIRRGQDMASMDRLRKMLLSMVEDVRIVLVKLAERAFALRVIKEEAEPVRKQIALDVQEIYAPLANRLGVGQLKWEMEDLAFRYLEKETYKRIAKLLDERRLDRERYIRDVINELESALVNAHIEGEVSGRVKHIYSIWRKMHKKSLAYDEIYDVRALRIMVGEVKDCYAALGIVHSLWKHIPREFDDYIATPKENGYRSIHTAVVGPEGKTVEVQIRTFNMHEEAELGVAAHWRYKEGVKHDASYESKINWLRQLLDWQEEVADANDAIEDLKAQVVDDRVYIFTPKGDVMDLPRGATPLDFAYHVHTEVGHRCKGAKVGGVIVPLTYELKTGDRVEVLTAKNGQPSRDWLSSHLGYLKTTRARNKAASWFKQLRREDNIIEGRALLEREAERLGIENIDYGRLTERYKMHSVDDIFIGVACGELRPLQLLNYLQPSIDKKEELMPVAQAVSLLQKEAQLGEVVVAGVDNLMTHMARCCKPVPGDQVVGYITVGRGISVHRQNCSNVAFEHVEKSRLVEVQWGDVECQSYPVDICIWSTELDHTTKALMMLLSGEKISVQSLNVQREKKGQPAVILVTLKVESLTILGRLLDKIQQLTSVTEVTRKR</sequence>
<comment type="pathway">
    <text evidence="2">Purine metabolism.</text>
</comment>
<dbReference type="GO" id="GO:0042594">
    <property type="term" value="P:response to starvation"/>
    <property type="evidence" value="ECO:0007669"/>
    <property type="project" value="TreeGrafter"/>
</dbReference>
<dbReference type="GO" id="GO:0008893">
    <property type="term" value="F:guanosine-3',5'-bis(diphosphate) 3'-diphosphatase activity"/>
    <property type="evidence" value="ECO:0007669"/>
    <property type="project" value="TreeGrafter"/>
</dbReference>
<dbReference type="Pfam" id="PF13328">
    <property type="entry name" value="HD_4"/>
    <property type="match status" value="1"/>
</dbReference>
<dbReference type="GO" id="GO:0015969">
    <property type="term" value="P:guanosine tetraphosphate metabolic process"/>
    <property type="evidence" value="ECO:0007669"/>
    <property type="project" value="InterPro"/>
</dbReference>
<dbReference type="EMBL" id="CP012508">
    <property type="protein sequence ID" value="ALB22168.1"/>
    <property type="molecule type" value="Genomic_DNA"/>
</dbReference>
<dbReference type="Pfam" id="PF02824">
    <property type="entry name" value="TGS"/>
    <property type="match status" value="1"/>
</dbReference>
<accession>A0AAC8VGU6</accession>
<dbReference type="InterPro" id="IPR007685">
    <property type="entry name" value="RelA_SpoT"/>
</dbReference>
<dbReference type="Gene3D" id="3.30.460.10">
    <property type="entry name" value="Beta Polymerase, domain 2"/>
    <property type="match status" value="1"/>
</dbReference>